<organism evidence="2 3">
    <name type="scientific">Streptomyces osmaniensis</name>
    <dbReference type="NCBI Taxonomy" id="593134"/>
    <lineage>
        <taxon>Bacteria</taxon>
        <taxon>Bacillati</taxon>
        <taxon>Actinomycetota</taxon>
        <taxon>Actinomycetes</taxon>
        <taxon>Kitasatosporales</taxon>
        <taxon>Streptomycetaceae</taxon>
        <taxon>Streptomyces</taxon>
    </lineage>
</organism>
<feature type="region of interest" description="Disordered" evidence="1">
    <location>
        <begin position="105"/>
        <end position="127"/>
    </location>
</feature>
<keyword evidence="3" id="KW-1185">Reference proteome</keyword>
<feature type="region of interest" description="Disordered" evidence="1">
    <location>
        <begin position="41"/>
        <end position="64"/>
    </location>
</feature>
<protein>
    <submittedName>
        <fullName evidence="2">Uncharacterized protein</fullName>
    </submittedName>
</protein>
<dbReference type="Proteomes" id="UP001500707">
    <property type="component" value="Unassembled WGS sequence"/>
</dbReference>
<reference evidence="3" key="1">
    <citation type="journal article" date="2019" name="Int. J. Syst. Evol. Microbiol.">
        <title>The Global Catalogue of Microorganisms (GCM) 10K type strain sequencing project: providing services to taxonomists for standard genome sequencing and annotation.</title>
        <authorList>
            <consortium name="The Broad Institute Genomics Platform"/>
            <consortium name="The Broad Institute Genome Sequencing Center for Infectious Disease"/>
            <person name="Wu L."/>
            <person name="Ma J."/>
        </authorList>
    </citation>
    <scope>NUCLEOTIDE SEQUENCE [LARGE SCALE GENOMIC DNA]</scope>
    <source>
        <strain evidence="3">JCM 17656</strain>
    </source>
</reference>
<gene>
    <name evidence="2" type="ORF">GCM10022295_28800</name>
</gene>
<accession>A0ABP6W5W2</accession>
<dbReference type="EMBL" id="BAABCE010000005">
    <property type="protein sequence ID" value="GAA3545118.1"/>
    <property type="molecule type" value="Genomic_DNA"/>
</dbReference>
<evidence type="ECO:0000313" key="2">
    <source>
        <dbReference type="EMBL" id="GAA3545118.1"/>
    </source>
</evidence>
<proteinExistence type="predicted"/>
<comment type="caution">
    <text evidence="2">The sequence shown here is derived from an EMBL/GenBank/DDBJ whole genome shotgun (WGS) entry which is preliminary data.</text>
</comment>
<sequence length="148" mass="15866">MWDAESGFRQLLGAEGESEVVAARGGRLGGLGLAGDDEWMAAEDGDRGGADVQAGDLATDDRDQRGRVVGEGLAEPCGTQSGLLSFARELHRGVDPVVERKRCSNGHDWGNPRAGDRPSECRMTSGRRVTRRAAVRLALLRPLRPGSW</sequence>
<name>A0ABP6W5W2_9ACTN</name>
<evidence type="ECO:0000256" key="1">
    <source>
        <dbReference type="SAM" id="MobiDB-lite"/>
    </source>
</evidence>
<evidence type="ECO:0000313" key="3">
    <source>
        <dbReference type="Proteomes" id="UP001500707"/>
    </source>
</evidence>